<proteinExistence type="predicted"/>
<dbReference type="Gene3D" id="3.80.10.10">
    <property type="entry name" value="Ribonuclease Inhibitor"/>
    <property type="match status" value="2"/>
</dbReference>
<evidence type="ECO:0000313" key="3">
    <source>
        <dbReference type="EMBL" id="CAF0857966.1"/>
    </source>
</evidence>
<dbReference type="InterPro" id="IPR001611">
    <property type="entry name" value="Leu-rich_rpt"/>
</dbReference>
<gene>
    <name evidence="3" type="ORF">GPM918_LOCUS6431</name>
    <name evidence="4" type="ORF">SRO942_LOCUS6431</name>
</gene>
<dbReference type="PROSITE" id="PS51450">
    <property type="entry name" value="LRR"/>
    <property type="match status" value="5"/>
</dbReference>
<accession>A0A813WIL9</accession>
<reference evidence="3" key="1">
    <citation type="submission" date="2021-02" db="EMBL/GenBank/DDBJ databases">
        <authorList>
            <person name="Nowell W R."/>
        </authorList>
    </citation>
    <scope>NUCLEOTIDE SEQUENCE</scope>
</reference>
<evidence type="ECO:0000313" key="4">
    <source>
        <dbReference type="EMBL" id="CAF3645623.1"/>
    </source>
</evidence>
<dbReference type="CDD" id="cd21340">
    <property type="entry name" value="PPP1R42"/>
    <property type="match status" value="1"/>
</dbReference>
<dbReference type="OrthoDB" id="10262005at2759"/>
<evidence type="ECO:0008006" key="6">
    <source>
        <dbReference type="Google" id="ProtNLM"/>
    </source>
</evidence>
<dbReference type="Pfam" id="PF12799">
    <property type="entry name" value="LRR_4"/>
    <property type="match status" value="1"/>
</dbReference>
<dbReference type="SMART" id="SM00365">
    <property type="entry name" value="LRR_SD22"/>
    <property type="match status" value="4"/>
</dbReference>
<dbReference type="InterPro" id="IPR025875">
    <property type="entry name" value="Leu-rich_rpt_4"/>
</dbReference>
<dbReference type="EMBL" id="CAJOBC010000990">
    <property type="protein sequence ID" value="CAF3645623.1"/>
    <property type="molecule type" value="Genomic_DNA"/>
</dbReference>
<dbReference type="EMBL" id="CAJNOQ010000990">
    <property type="protein sequence ID" value="CAF0857966.1"/>
    <property type="molecule type" value="Genomic_DNA"/>
</dbReference>
<evidence type="ECO:0000313" key="5">
    <source>
        <dbReference type="Proteomes" id="UP000663829"/>
    </source>
</evidence>
<organism evidence="3 5">
    <name type="scientific">Didymodactylos carnosus</name>
    <dbReference type="NCBI Taxonomy" id="1234261"/>
    <lineage>
        <taxon>Eukaryota</taxon>
        <taxon>Metazoa</taxon>
        <taxon>Spiralia</taxon>
        <taxon>Gnathifera</taxon>
        <taxon>Rotifera</taxon>
        <taxon>Eurotatoria</taxon>
        <taxon>Bdelloidea</taxon>
        <taxon>Philodinida</taxon>
        <taxon>Philodinidae</taxon>
        <taxon>Didymodactylos</taxon>
    </lineage>
</organism>
<protein>
    <recommendedName>
        <fullName evidence="6">Protein phosphatase 1 regulatory subunit 42</fullName>
    </recommendedName>
</protein>
<dbReference type="PANTHER" id="PTHR46652:SF3">
    <property type="entry name" value="LEUCINE-RICH REPEAT-CONTAINING PROTEIN 9"/>
    <property type="match status" value="1"/>
</dbReference>
<keyword evidence="2" id="KW-0677">Repeat</keyword>
<dbReference type="SUPFAM" id="SSF52058">
    <property type="entry name" value="L domain-like"/>
    <property type="match status" value="1"/>
</dbReference>
<dbReference type="InterPro" id="IPR032675">
    <property type="entry name" value="LRR_dom_sf"/>
</dbReference>
<dbReference type="Proteomes" id="UP000681722">
    <property type="component" value="Unassembled WGS sequence"/>
</dbReference>
<keyword evidence="1" id="KW-0433">Leucine-rich repeat</keyword>
<keyword evidence="5" id="KW-1185">Reference proteome</keyword>
<comment type="caution">
    <text evidence="3">The sequence shown here is derived from an EMBL/GenBank/DDBJ whole genome shotgun (WGS) entry which is preliminary data.</text>
</comment>
<evidence type="ECO:0000256" key="1">
    <source>
        <dbReference type="ARBA" id="ARBA00022614"/>
    </source>
</evidence>
<name>A0A813WIL9_9BILA</name>
<dbReference type="AlphaFoldDB" id="A0A813WIL9"/>
<evidence type="ECO:0000256" key="2">
    <source>
        <dbReference type="ARBA" id="ARBA00022737"/>
    </source>
</evidence>
<dbReference type="PANTHER" id="PTHR46652">
    <property type="entry name" value="LEUCINE-RICH REPEAT AND IQ DOMAIN-CONTAINING PROTEIN 1-RELATED"/>
    <property type="match status" value="1"/>
</dbReference>
<dbReference type="Proteomes" id="UP000663829">
    <property type="component" value="Unassembled WGS sequence"/>
</dbReference>
<dbReference type="InterPro" id="IPR050836">
    <property type="entry name" value="SDS22/Internalin_LRR"/>
</dbReference>
<sequence>MLVSNSRLCKLYWDGNSVLKMVKLTAELIAKQAPGHNKRRADESTAHYLSRITHLPFQSRGIDSVDIIPACRHLTVIYLYDNALSKIENLNFAENLTHLYLQNNRLQKLENLDSCLKLQKLYLGGNQLRVLEGLNNCISLTELYVENQHLPEGEKLVFEPRTILALAKVLQILNVSGNNLDSLIELSVLEHLEELTASNNNLQNLRELVHLLSIWPTIKRLDTNRNPLCTKARYRERLIVVPTTLEVLDGKPIPANSRQFLLNWKASREAQQKREATIPDMNDSGDLQHSHMNVGDSNGINDYHRNGFKTDNNSLVKKGMFPIAFGENAQRKSTALARGEKFSALFTTGIHHIQSSLNRPQGVTFVEPLINPSFESVNH</sequence>